<dbReference type="InterPro" id="IPR029063">
    <property type="entry name" value="SAM-dependent_MTases_sf"/>
</dbReference>
<dbReference type="PANTHER" id="PTHR43861:SF3">
    <property type="entry name" value="PUTATIVE (AFU_ORTHOLOGUE AFUA_2G14390)-RELATED"/>
    <property type="match status" value="1"/>
</dbReference>
<sequence length="198" mass="22231">MKSDFWNEMYKDESYRYGESPNEFLEEQLAVLKPGKILLPADGEGRNAVFAASEGWQATAVDFSERALQKATELANRKNVEIDTIHGDLTEIQIPEEEYDAIALIYAHFPPSVRAEIHRKLSRALKPGGKLILEAFTPDQLRFTSGGPKDPSMLYTREMLEEDFGELEGINIYEEATELNEGPGHSGEARVIRLLGSK</sequence>
<dbReference type="SUPFAM" id="SSF53335">
    <property type="entry name" value="S-adenosyl-L-methionine-dependent methyltransferases"/>
    <property type="match status" value="1"/>
</dbReference>
<dbReference type="GO" id="GO:0008168">
    <property type="term" value="F:methyltransferase activity"/>
    <property type="evidence" value="ECO:0007669"/>
    <property type="project" value="UniProtKB-KW"/>
</dbReference>
<name>A0A6N6M6M6_9FLAO</name>
<proteinExistence type="predicted"/>
<dbReference type="AlphaFoldDB" id="A0A6N6M6M6"/>
<dbReference type="PANTHER" id="PTHR43861">
    <property type="entry name" value="TRANS-ACONITATE 2-METHYLTRANSFERASE-RELATED"/>
    <property type="match status" value="1"/>
</dbReference>
<protein>
    <submittedName>
        <fullName evidence="3">Class I SAM-dependent methyltransferase</fullName>
    </submittedName>
</protein>
<accession>A0A6N6M6M6</accession>
<gene>
    <name evidence="3" type="ORF">F3059_02620</name>
</gene>
<dbReference type="Proteomes" id="UP000435357">
    <property type="component" value="Unassembled WGS sequence"/>
</dbReference>
<keyword evidence="3" id="KW-0489">Methyltransferase</keyword>
<comment type="caution">
    <text evidence="3">The sequence shown here is derived from an EMBL/GenBank/DDBJ whole genome shotgun (WGS) entry which is preliminary data.</text>
</comment>
<dbReference type="OrthoDB" id="9804312at2"/>
<dbReference type="GO" id="GO:0032259">
    <property type="term" value="P:methylation"/>
    <property type="evidence" value="ECO:0007669"/>
    <property type="project" value="UniProtKB-KW"/>
</dbReference>
<dbReference type="InterPro" id="IPR041698">
    <property type="entry name" value="Methyltransf_25"/>
</dbReference>
<keyword evidence="1 3" id="KW-0808">Transferase</keyword>
<keyword evidence="4" id="KW-1185">Reference proteome</keyword>
<evidence type="ECO:0000259" key="2">
    <source>
        <dbReference type="Pfam" id="PF13649"/>
    </source>
</evidence>
<dbReference type="Gene3D" id="3.40.50.150">
    <property type="entry name" value="Vaccinia Virus protein VP39"/>
    <property type="match status" value="1"/>
</dbReference>
<dbReference type="CDD" id="cd02440">
    <property type="entry name" value="AdoMet_MTases"/>
    <property type="match status" value="1"/>
</dbReference>
<evidence type="ECO:0000256" key="1">
    <source>
        <dbReference type="ARBA" id="ARBA00022679"/>
    </source>
</evidence>
<dbReference type="Pfam" id="PF13649">
    <property type="entry name" value="Methyltransf_25"/>
    <property type="match status" value="1"/>
</dbReference>
<dbReference type="EMBL" id="WACR01000002">
    <property type="protein sequence ID" value="KAB1065564.1"/>
    <property type="molecule type" value="Genomic_DNA"/>
</dbReference>
<reference evidence="3 4" key="1">
    <citation type="submission" date="2019-09" db="EMBL/GenBank/DDBJ databases">
        <title>Genomes of Cryomorphaceae.</title>
        <authorList>
            <person name="Bowman J.P."/>
        </authorList>
    </citation>
    <scope>NUCLEOTIDE SEQUENCE [LARGE SCALE GENOMIC DNA]</scope>
    <source>
        <strain evidence="3 4">KCTC 52047</strain>
    </source>
</reference>
<organism evidence="3 4">
    <name type="scientific">Salibacter halophilus</name>
    <dbReference type="NCBI Taxonomy" id="1803916"/>
    <lineage>
        <taxon>Bacteria</taxon>
        <taxon>Pseudomonadati</taxon>
        <taxon>Bacteroidota</taxon>
        <taxon>Flavobacteriia</taxon>
        <taxon>Flavobacteriales</taxon>
        <taxon>Salibacteraceae</taxon>
        <taxon>Salibacter</taxon>
    </lineage>
</organism>
<dbReference type="RefSeq" id="WP_151166388.1">
    <property type="nucleotide sequence ID" value="NZ_WACR01000002.1"/>
</dbReference>
<evidence type="ECO:0000313" key="4">
    <source>
        <dbReference type="Proteomes" id="UP000435357"/>
    </source>
</evidence>
<feature type="domain" description="Methyltransferase" evidence="2">
    <location>
        <begin position="42"/>
        <end position="129"/>
    </location>
</feature>
<evidence type="ECO:0000313" key="3">
    <source>
        <dbReference type="EMBL" id="KAB1065564.1"/>
    </source>
</evidence>